<evidence type="ECO:0000313" key="2">
    <source>
        <dbReference type="EMBL" id="MBK4218117.1"/>
    </source>
</evidence>
<feature type="transmembrane region" description="Helical" evidence="1">
    <location>
        <begin position="103"/>
        <end position="124"/>
    </location>
</feature>
<feature type="transmembrane region" description="Helical" evidence="1">
    <location>
        <begin position="57"/>
        <end position="75"/>
    </location>
</feature>
<gene>
    <name evidence="2" type="ORF">JJJ17_19495</name>
</gene>
<feature type="transmembrane region" description="Helical" evidence="1">
    <location>
        <begin position="171"/>
        <end position="188"/>
    </location>
</feature>
<feature type="transmembrane region" description="Helical" evidence="1">
    <location>
        <begin position="131"/>
        <end position="151"/>
    </location>
</feature>
<feature type="transmembrane region" description="Helical" evidence="1">
    <location>
        <begin position="22"/>
        <end position="45"/>
    </location>
</feature>
<keyword evidence="2" id="KW-0413">Isomerase</keyword>
<keyword evidence="3" id="KW-1185">Reference proteome</keyword>
<dbReference type="GO" id="GO:0016853">
    <property type="term" value="F:isomerase activity"/>
    <property type="evidence" value="ECO:0007669"/>
    <property type="project" value="UniProtKB-KW"/>
</dbReference>
<protein>
    <submittedName>
        <fullName evidence="2">Isopropylmalate isomerase</fullName>
    </submittedName>
</protein>
<comment type="caution">
    <text evidence="2">The sequence shown here is derived from an EMBL/GenBank/DDBJ whole genome shotgun (WGS) entry which is preliminary data.</text>
</comment>
<dbReference type="RefSeq" id="WP_200689461.1">
    <property type="nucleotide sequence ID" value="NZ_JAEPRQ010000013.1"/>
</dbReference>
<name>A0A934W0I1_9RHOB</name>
<reference evidence="2" key="1">
    <citation type="submission" date="2021-01" db="EMBL/GenBank/DDBJ databases">
        <title>Paracoccus amoyensis sp. nov., isolated from the surface seawater along the coast of Xiamen Island, China.</title>
        <authorList>
            <person name="Lyu L."/>
        </authorList>
    </citation>
    <scope>NUCLEOTIDE SEQUENCE</scope>
    <source>
        <strain evidence="2">MJ17</strain>
    </source>
</reference>
<organism evidence="2 3">
    <name type="scientific">Paracoccus caeni</name>
    <dbReference type="NCBI Taxonomy" id="657651"/>
    <lineage>
        <taxon>Bacteria</taxon>
        <taxon>Pseudomonadati</taxon>
        <taxon>Pseudomonadota</taxon>
        <taxon>Alphaproteobacteria</taxon>
        <taxon>Rhodobacterales</taxon>
        <taxon>Paracoccaceae</taxon>
        <taxon>Paracoccus</taxon>
    </lineage>
</organism>
<accession>A0A934W0I1</accession>
<keyword evidence="1" id="KW-1133">Transmembrane helix</keyword>
<evidence type="ECO:0000256" key="1">
    <source>
        <dbReference type="SAM" id="Phobius"/>
    </source>
</evidence>
<proteinExistence type="predicted"/>
<dbReference type="Proteomes" id="UP000640485">
    <property type="component" value="Unassembled WGS sequence"/>
</dbReference>
<dbReference type="EMBL" id="JAEPRQ010000013">
    <property type="protein sequence ID" value="MBK4218117.1"/>
    <property type="molecule type" value="Genomic_DNA"/>
</dbReference>
<keyword evidence="1" id="KW-0472">Membrane</keyword>
<dbReference type="AlphaFoldDB" id="A0A934W0I1"/>
<sequence>MPTGLLHCVTEYWRPVIGDPGWQGWSTVLLYLLTSILAFRVTLLAPFPTASRGRERLFWLLIAVLMAALAVNKQLDLQSALTALGRCLARAQGWYNDRRYVQLAFLIVLAGMALVFLLAMLALMRHSLRRSAVPALGLAFTCGFVLMRAVGFHHFDRILGMPVVGLRANTALEWTGPLLIMGSALWLGRGNRR</sequence>
<keyword evidence="1" id="KW-0812">Transmembrane</keyword>
<evidence type="ECO:0000313" key="3">
    <source>
        <dbReference type="Proteomes" id="UP000640485"/>
    </source>
</evidence>